<gene>
    <name evidence="7" type="ordered locus">DaAHT2_1249</name>
</gene>
<dbReference type="PANTHER" id="PTHR42792:SF2">
    <property type="entry name" value="FLAGELLIN"/>
    <property type="match status" value="1"/>
</dbReference>
<dbReference type="STRING" id="589865.DaAHT2_1249"/>
<keyword evidence="3" id="KW-0964">Secreted</keyword>
<dbReference type="InterPro" id="IPR001492">
    <property type="entry name" value="Flagellin"/>
</dbReference>
<dbReference type="PANTHER" id="PTHR42792">
    <property type="entry name" value="FLAGELLIN"/>
    <property type="match status" value="1"/>
</dbReference>
<evidence type="ECO:0000259" key="5">
    <source>
        <dbReference type="Pfam" id="PF00669"/>
    </source>
</evidence>
<dbReference type="GO" id="GO:0005198">
    <property type="term" value="F:structural molecule activity"/>
    <property type="evidence" value="ECO:0007669"/>
    <property type="project" value="UniProtKB-UniRule"/>
</dbReference>
<comment type="subcellular location">
    <subcellularLocation>
        <location evidence="3">Secreted</location>
    </subcellularLocation>
    <subcellularLocation>
        <location evidence="3">Bacterial flagellum</location>
    </subcellularLocation>
</comment>
<feature type="compositionally biased region" description="Pro residues" evidence="4">
    <location>
        <begin position="148"/>
        <end position="159"/>
    </location>
</feature>
<dbReference type="RefSeq" id="WP_013163474.1">
    <property type="nucleotide sequence ID" value="NC_014216.1"/>
</dbReference>
<feature type="domain" description="Flagellin N-terminal" evidence="5">
    <location>
        <begin position="5"/>
        <end position="138"/>
    </location>
</feature>
<proteinExistence type="inferred from homology"/>
<protein>
    <recommendedName>
        <fullName evidence="3">Flagellin</fullName>
    </recommendedName>
</protein>
<sequence>MSLKINTDINSMFALGSLQKIQQGQAASLAKIGSGRRIVGAADDAAGLQIANLLKSQALGAGQSLRNAADSIAMTQIADGALGQGSEILMSILEKALQAASAAQSPESRQAIQADINRLLGVYNEIAGTTTFAGQRVLGEEVRITMPPAEPPDGAPPEGVPAEGAEDRPEGLIPGGIDVTTREGAEAAVGAIDSALVRLSTMRGEFGARQNQLVSEMAGLSSAAVNIWSAHSQVADVDLAEETMNLARINMLRQSGLFALTQGMNLNQTQITELLQGKP</sequence>
<evidence type="ECO:0000256" key="3">
    <source>
        <dbReference type="RuleBase" id="RU362073"/>
    </source>
</evidence>
<evidence type="ECO:0000259" key="6">
    <source>
        <dbReference type="Pfam" id="PF00700"/>
    </source>
</evidence>
<dbReference type="EMBL" id="CP001940">
    <property type="protein sequence ID" value="ADH85945.1"/>
    <property type="molecule type" value="Genomic_DNA"/>
</dbReference>
<name>D6Z320_DESAT</name>
<accession>D6Z320</accession>
<dbReference type="GO" id="GO:0009288">
    <property type="term" value="C:bacterial-type flagellum"/>
    <property type="evidence" value="ECO:0007669"/>
    <property type="project" value="UniProtKB-SubCell"/>
</dbReference>
<comment type="function">
    <text evidence="3">Flagellin is the subunit protein which polymerizes to form the filaments of bacterial flagella.</text>
</comment>
<dbReference type="HOGENOM" id="CLU_011142_2_2_7"/>
<keyword evidence="7" id="KW-0282">Flagellum</keyword>
<feature type="region of interest" description="Disordered" evidence="4">
    <location>
        <begin position="147"/>
        <end position="170"/>
    </location>
</feature>
<dbReference type="InterPro" id="IPR001029">
    <property type="entry name" value="Flagellin_N"/>
</dbReference>
<dbReference type="InParanoid" id="D6Z320"/>
<keyword evidence="2 3" id="KW-0975">Bacterial flagellum</keyword>
<reference evidence="8" key="1">
    <citation type="submission" date="2010-02" db="EMBL/GenBank/DDBJ databases">
        <title>Complete sequence of Desulfurivibrio alkaliphilus AHT2.</title>
        <authorList>
            <consortium name="US DOE Joint Genome Institute"/>
            <person name="Pitluck S."/>
            <person name="Chertkov O."/>
            <person name="Detter J.C."/>
            <person name="Han C."/>
            <person name="Tapia R."/>
            <person name="Larimer F."/>
            <person name="Land M."/>
            <person name="Hauser L."/>
            <person name="Kyrpides N."/>
            <person name="Mikhailova N."/>
            <person name="Sorokin D.Y."/>
            <person name="Muyzer G."/>
            <person name="Woyke T."/>
        </authorList>
    </citation>
    <scope>NUCLEOTIDE SEQUENCE [LARGE SCALE GENOMIC DNA]</scope>
    <source>
        <strain evidence="8">DSM 19089 / UNIQEM U267 / AHT2</strain>
    </source>
</reference>
<dbReference type="Pfam" id="PF00669">
    <property type="entry name" value="Flagellin_N"/>
    <property type="match status" value="1"/>
</dbReference>
<keyword evidence="7" id="KW-0969">Cilium</keyword>
<dbReference type="Pfam" id="PF00700">
    <property type="entry name" value="Flagellin_C"/>
    <property type="match status" value="1"/>
</dbReference>
<evidence type="ECO:0000313" key="7">
    <source>
        <dbReference type="EMBL" id="ADH85945.1"/>
    </source>
</evidence>
<dbReference type="eggNOG" id="COG1344">
    <property type="taxonomic scope" value="Bacteria"/>
</dbReference>
<dbReference type="PRINTS" id="PR00207">
    <property type="entry name" value="FLAGELLIN"/>
</dbReference>
<evidence type="ECO:0000256" key="2">
    <source>
        <dbReference type="ARBA" id="ARBA00023143"/>
    </source>
</evidence>
<organism evidence="7 8">
    <name type="scientific">Desulfurivibrio alkaliphilus (strain DSM 19089 / UNIQEM U267 / AHT2)</name>
    <dbReference type="NCBI Taxonomy" id="589865"/>
    <lineage>
        <taxon>Bacteria</taxon>
        <taxon>Pseudomonadati</taxon>
        <taxon>Thermodesulfobacteriota</taxon>
        <taxon>Desulfobulbia</taxon>
        <taxon>Desulfobulbales</taxon>
        <taxon>Desulfobulbaceae</taxon>
        <taxon>Desulfurivibrio</taxon>
    </lineage>
</organism>
<keyword evidence="8" id="KW-1185">Reference proteome</keyword>
<evidence type="ECO:0000256" key="4">
    <source>
        <dbReference type="SAM" id="MobiDB-lite"/>
    </source>
</evidence>
<dbReference type="AlphaFoldDB" id="D6Z320"/>
<dbReference type="InterPro" id="IPR046358">
    <property type="entry name" value="Flagellin_C"/>
</dbReference>
<dbReference type="OrthoDB" id="9796789at2"/>
<dbReference type="Proteomes" id="UP000001508">
    <property type="component" value="Chromosome"/>
</dbReference>
<dbReference type="Gene3D" id="1.20.1330.10">
    <property type="entry name" value="f41 fragment of flagellin, N-terminal domain"/>
    <property type="match status" value="2"/>
</dbReference>
<feature type="domain" description="Flagellin C-terminal" evidence="6">
    <location>
        <begin position="190"/>
        <end position="274"/>
    </location>
</feature>
<keyword evidence="7" id="KW-0966">Cell projection</keyword>
<comment type="similarity">
    <text evidence="1 3">Belongs to the bacterial flagellin family.</text>
</comment>
<dbReference type="KEGG" id="dak:DaAHT2_1249"/>
<dbReference type="SUPFAM" id="SSF64518">
    <property type="entry name" value="Phase 1 flagellin"/>
    <property type="match status" value="1"/>
</dbReference>
<evidence type="ECO:0000256" key="1">
    <source>
        <dbReference type="ARBA" id="ARBA00005709"/>
    </source>
</evidence>
<dbReference type="GO" id="GO:0005576">
    <property type="term" value="C:extracellular region"/>
    <property type="evidence" value="ECO:0007669"/>
    <property type="project" value="UniProtKB-SubCell"/>
</dbReference>
<evidence type="ECO:0000313" key="8">
    <source>
        <dbReference type="Proteomes" id="UP000001508"/>
    </source>
</evidence>